<evidence type="ECO:0000256" key="9">
    <source>
        <dbReference type="RuleBase" id="RU003823"/>
    </source>
</evidence>
<keyword evidence="5 8" id="KW-0687">Ribonucleoprotein</keyword>
<reference evidence="11 12" key="1">
    <citation type="journal article" date="2018" name="Nat. Ecol. Evol.">
        <title>Pezizomycetes genomes reveal the molecular basis of ectomycorrhizal truffle lifestyle.</title>
        <authorList>
            <person name="Murat C."/>
            <person name="Payen T."/>
            <person name="Noel B."/>
            <person name="Kuo A."/>
            <person name="Morin E."/>
            <person name="Chen J."/>
            <person name="Kohler A."/>
            <person name="Krizsan K."/>
            <person name="Balestrini R."/>
            <person name="Da Silva C."/>
            <person name="Montanini B."/>
            <person name="Hainaut M."/>
            <person name="Levati E."/>
            <person name="Barry K.W."/>
            <person name="Belfiori B."/>
            <person name="Cichocki N."/>
            <person name="Clum A."/>
            <person name="Dockter R.B."/>
            <person name="Fauchery L."/>
            <person name="Guy J."/>
            <person name="Iotti M."/>
            <person name="Le Tacon F."/>
            <person name="Lindquist E.A."/>
            <person name="Lipzen A."/>
            <person name="Malagnac F."/>
            <person name="Mello A."/>
            <person name="Molinier V."/>
            <person name="Miyauchi S."/>
            <person name="Poulain J."/>
            <person name="Riccioni C."/>
            <person name="Rubini A."/>
            <person name="Sitrit Y."/>
            <person name="Splivallo R."/>
            <person name="Traeger S."/>
            <person name="Wang M."/>
            <person name="Zifcakova L."/>
            <person name="Wipf D."/>
            <person name="Zambonelli A."/>
            <person name="Paolocci F."/>
            <person name="Nowrousian M."/>
            <person name="Ottonello S."/>
            <person name="Baldrian P."/>
            <person name="Spatafora J.W."/>
            <person name="Henrissat B."/>
            <person name="Nagy L.G."/>
            <person name="Aury J.M."/>
            <person name="Wincker P."/>
            <person name="Grigoriev I.V."/>
            <person name="Bonfante P."/>
            <person name="Martin F.M."/>
        </authorList>
    </citation>
    <scope>NUCLEOTIDE SEQUENCE [LARGE SCALE GENOMIC DNA]</scope>
    <source>
        <strain evidence="11 12">RN42</strain>
    </source>
</reference>
<evidence type="ECO:0000256" key="4">
    <source>
        <dbReference type="ARBA" id="ARBA00023128"/>
    </source>
</evidence>
<dbReference type="AlphaFoldDB" id="A0A3N4J292"/>
<dbReference type="OrthoDB" id="309483at2759"/>
<dbReference type="GO" id="GO:0003723">
    <property type="term" value="F:RNA binding"/>
    <property type="evidence" value="ECO:0007669"/>
    <property type="project" value="InterPro"/>
</dbReference>
<dbReference type="Pfam" id="PF00333">
    <property type="entry name" value="Ribosomal_S5"/>
    <property type="match status" value="1"/>
</dbReference>
<dbReference type="InterPro" id="IPR013810">
    <property type="entry name" value="Ribosomal_uS5_N"/>
</dbReference>
<dbReference type="GO" id="GO:0006412">
    <property type="term" value="P:translation"/>
    <property type="evidence" value="ECO:0007669"/>
    <property type="project" value="InterPro"/>
</dbReference>
<organism evidence="11 12">
    <name type="scientific">Ascobolus immersus RN42</name>
    <dbReference type="NCBI Taxonomy" id="1160509"/>
    <lineage>
        <taxon>Eukaryota</taxon>
        <taxon>Fungi</taxon>
        <taxon>Dikarya</taxon>
        <taxon>Ascomycota</taxon>
        <taxon>Pezizomycotina</taxon>
        <taxon>Pezizomycetes</taxon>
        <taxon>Pezizales</taxon>
        <taxon>Ascobolaceae</taxon>
        <taxon>Ascobolus</taxon>
    </lineage>
</organism>
<dbReference type="SUPFAM" id="SSF54768">
    <property type="entry name" value="dsRNA-binding domain-like"/>
    <property type="match status" value="1"/>
</dbReference>
<proteinExistence type="inferred from homology"/>
<dbReference type="GO" id="GO:0005743">
    <property type="term" value="C:mitochondrial inner membrane"/>
    <property type="evidence" value="ECO:0007669"/>
    <property type="project" value="UniProtKB-ARBA"/>
</dbReference>
<keyword evidence="12" id="KW-1185">Reference proteome</keyword>
<evidence type="ECO:0000256" key="7">
    <source>
        <dbReference type="ARBA" id="ARBA00041606"/>
    </source>
</evidence>
<dbReference type="PANTHER" id="PTHR48277">
    <property type="entry name" value="MITOCHONDRIAL RIBOSOMAL PROTEIN S5"/>
    <property type="match status" value="1"/>
</dbReference>
<evidence type="ECO:0000256" key="2">
    <source>
        <dbReference type="ARBA" id="ARBA00008945"/>
    </source>
</evidence>
<name>A0A3N4J292_ASCIM</name>
<dbReference type="Pfam" id="PF03719">
    <property type="entry name" value="Ribosomal_S5_C"/>
    <property type="match status" value="1"/>
</dbReference>
<dbReference type="InterPro" id="IPR000851">
    <property type="entry name" value="Ribosomal_uS5"/>
</dbReference>
<dbReference type="GO" id="GO:0005763">
    <property type="term" value="C:mitochondrial small ribosomal subunit"/>
    <property type="evidence" value="ECO:0007669"/>
    <property type="project" value="UniProtKB-ARBA"/>
</dbReference>
<comment type="subcellular location">
    <subcellularLocation>
        <location evidence="1">Mitochondrion</location>
    </subcellularLocation>
</comment>
<dbReference type="FunFam" id="3.30.230.10:FF:000002">
    <property type="entry name" value="30S ribosomal protein S5"/>
    <property type="match status" value="1"/>
</dbReference>
<keyword evidence="4" id="KW-0496">Mitochondrion</keyword>
<feature type="domain" description="S5 DRBM" evidence="10">
    <location>
        <begin position="172"/>
        <end position="235"/>
    </location>
</feature>
<evidence type="ECO:0000259" key="10">
    <source>
        <dbReference type="PROSITE" id="PS50881"/>
    </source>
</evidence>
<dbReference type="Proteomes" id="UP000275078">
    <property type="component" value="Unassembled WGS sequence"/>
</dbReference>
<dbReference type="FunFam" id="3.30.160.20:FF:000022">
    <property type="entry name" value="28S ribosomal protein S5, mitochondrial"/>
    <property type="match status" value="1"/>
</dbReference>
<protein>
    <recommendedName>
        <fullName evidence="6">Small ribosomal subunit protein uS5m</fullName>
    </recommendedName>
    <alternativeName>
        <fullName evidence="7">28S ribosomal protein S5, mitochondrial</fullName>
    </alternativeName>
</protein>
<evidence type="ECO:0000313" key="11">
    <source>
        <dbReference type="EMBL" id="RPA88004.1"/>
    </source>
</evidence>
<dbReference type="EMBL" id="ML119645">
    <property type="protein sequence ID" value="RPA88004.1"/>
    <property type="molecule type" value="Genomic_DNA"/>
</dbReference>
<dbReference type="InterPro" id="IPR020568">
    <property type="entry name" value="Ribosomal_Su5_D2-typ_SF"/>
</dbReference>
<dbReference type="Gene3D" id="3.30.160.20">
    <property type="match status" value="1"/>
</dbReference>
<dbReference type="InterPro" id="IPR005324">
    <property type="entry name" value="Ribosomal_uS5_C"/>
</dbReference>
<dbReference type="Gene3D" id="3.30.230.10">
    <property type="match status" value="1"/>
</dbReference>
<evidence type="ECO:0000256" key="3">
    <source>
        <dbReference type="ARBA" id="ARBA00022980"/>
    </source>
</evidence>
<dbReference type="PROSITE" id="PS50881">
    <property type="entry name" value="S5_DSRBD"/>
    <property type="match status" value="1"/>
</dbReference>
<accession>A0A3N4J292</accession>
<dbReference type="STRING" id="1160509.A0A3N4J292"/>
<evidence type="ECO:0000313" key="12">
    <source>
        <dbReference type="Proteomes" id="UP000275078"/>
    </source>
</evidence>
<evidence type="ECO:0000256" key="6">
    <source>
        <dbReference type="ARBA" id="ARBA00039335"/>
    </source>
</evidence>
<gene>
    <name evidence="11" type="ORF">BJ508DRAFT_409924</name>
</gene>
<comment type="similarity">
    <text evidence="2 9">Belongs to the universal ribosomal protein uS5 family.</text>
</comment>
<evidence type="ECO:0000256" key="1">
    <source>
        <dbReference type="ARBA" id="ARBA00004173"/>
    </source>
</evidence>
<dbReference type="SUPFAM" id="SSF54211">
    <property type="entry name" value="Ribosomal protein S5 domain 2-like"/>
    <property type="match status" value="1"/>
</dbReference>
<sequence>MSISRPITRLLRRPLVGATSSTPAFTTPIARSFSSTPASFKKPTIREITPPLARYTDEELAILKEKYTPEQLQSLLMGEETIDHEHFLARKGRAPKDPYKLRYLTDLSKMDPVWDFPPPEVLAEDPHATQPLPKTEFDQNKYFPMEEAGEGELDYKELSKQLGMPEKQLKGLYVKKLDMHRVVNQTRLGKIRKMYCLYVAGNENGMVGIGEGKSSESEDAARMAQKNAIKNMVPIQRYMGRTVHGDMEVKIGAVEMKVMARPQGFGVRCSERIWEVARAAGIKDLSVKVTRSRNPMNVVKTFMYALQSQKLPETIARGRGIKLADVRSAYFGASA</sequence>
<evidence type="ECO:0000256" key="5">
    <source>
        <dbReference type="ARBA" id="ARBA00023274"/>
    </source>
</evidence>
<evidence type="ECO:0000256" key="8">
    <source>
        <dbReference type="PROSITE-ProRule" id="PRU00268"/>
    </source>
</evidence>
<dbReference type="PANTHER" id="PTHR48277:SF1">
    <property type="entry name" value="MITOCHONDRIAL RIBOSOMAL PROTEIN S5"/>
    <property type="match status" value="1"/>
</dbReference>
<dbReference type="GO" id="GO:0003735">
    <property type="term" value="F:structural constituent of ribosome"/>
    <property type="evidence" value="ECO:0007669"/>
    <property type="project" value="UniProtKB-UniRule"/>
</dbReference>
<dbReference type="InterPro" id="IPR014721">
    <property type="entry name" value="Ribsml_uS5_D2-typ_fold_subgr"/>
</dbReference>
<keyword evidence="3 8" id="KW-0689">Ribosomal protein</keyword>